<protein>
    <submittedName>
        <fullName evidence="1">Uncharacterized protein</fullName>
    </submittedName>
</protein>
<dbReference type="AlphaFoldDB" id="A0A645EQE2"/>
<name>A0A645EQE2_9ZZZZ</name>
<evidence type="ECO:0000313" key="1">
    <source>
        <dbReference type="EMBL" id="MPN04238.1"/>
    </source>
</evidence>
<comment type="caution">
    <text evidence="1">The sequence shown here is derived from an EMBL/GenBank/DDBJ whole genome shotgun (WGS) entry which is preliminary data.</text>
</comment>
<accession>A0A645EQE2</accession>
<reference evidence="1" key="1">
    <citation type="submission" date="2019-08" db="EMBL/GenBank/DDBJ databases">
        <authorList>
            <person name="Kucharzyk K."/>
            <person name="Murdoch R.W."/>
            <person name="Higgins S."/>
            <person name="Loffler F."/>
        </authorList>
    </citation>
    <scope>NUCLEOTIDE SEQUENCE</scope>
</reference>
<proteinExistence type="predicted"/>
<organism evidence="1">
    <name type="scientific">bioreactor metagenome</name>
    <dbReference type="NCBI Taxonomy" id="1076179"/>
    <lineage>
        <taxon>unclassified sequences</taxon>
        <taxon>metagenomes</taxon>
        <taxon>ecological metagenomes</taxon>
    </lineage>
</organism>
<gene>
    <name evidence="1" type="ORF">SDC9_151474</name>
</gene>
<sequence length="47" mass="5570">MLLKIAIHQLVEPVTVEYAGQRVVRVERTVERLRFEQLVLRELPHGF</sequence>
<dbReference type="EMBL" id="VSSQ01050164">
    <property type="protein sequence ID" value="MPN04238.1"/>
    <property type="molecule type" value="Genomic_DNA"/>
</dbReference>